<gene>
    <name evidence="1" type="ORF">QH73_0018210</name>
</gene>
<keyword evidence="2" id="KW-1185">Reference proteome</keyword>
<proteinExistence type="predicted"/>
<dbReference type="AlphaFoldDB" id="A0A9X5E760"/>
<dbReference type="OrthoDB" id="466926at2"/>
<reference evidence="1 2" key="1">
    <citation type="journal article" date="2015" name="Genome Announc.">
        <title>Draft Genome Sequence of the Terrestrial Cyanobacterium Scytonema millei VB511283, Isolated from Eastern India.</title>
        <authorList>
            <person name="Sen D."/>
            <person name="Chandrababunaidu M.M."/>
            <person name="Singh D."/>
            <person name="Sanghi N."/>
            <person name="Ghorai A."/>
            <person name="Mishra G.P."/>
            <person name="Madduluri M."/>
            <person name="Adhikary S.P."/>
            <person name="Tripathy S."/>
        </authorList>
    </citation>
    <scope>NUCLEOTIDE SEQUENCE [LARGE SCALE GENOMIC DNA]</scope>
    <source>
        <strain evidence="1 2">VB511283</strain>
    </source>
</reference>
<comment type="caution">
    <text evidence="1">The sequence shown here is derived from an EMBL/GenBank/DDBJ whole genome shotgun (WGS) entry which is preliminary data.</text>
</comment>
<organism evidence="1 2">
    <name type="scientific">Scytonema millei VB511283</name>
    <dbReference type="NCBI Taxonomy" id="1245923"/>
    <lineage>
        <taxon>Bacteria</taxon>
        <taxon>Bacillati</taxon>
        <taxon>Cyanobacteriota</taxon>
        <taxon>Cyanophyceae</taxon>
        <taxon>Nostocales</taxon>
        <taxon>Scytonemataceae</taxon>
        <taxon>Scytonema</taxon>
    </lineage>
</organism>
<protein>
    <submittedName>
        <fullName evidence="1">Uncharacterized protein</fullName>
    </submittedName>
</protein>
<dbReference type="EMBL" id="JTJC03000005">
    <property type="protein sequence ID" value="NHC36551.1"/>
    <property type="molecule type" value="Genomic_DNA"/>
</dbReference>
<dbReference type="Proteomes" id="UP000031532">
    <property type="component" value="Unassembled WGS sequence"/>
</dbReference>
<name>A0A9X5E760_9CYAN</name>
<accession>A0A9X5E760</accession>
<evidence type="ECO:0000313" key="2">
    <source>
        <dbReference type="Proteomes" id="UP000031532"/>
    </source>
</evidence>
<sequence length="98" mass="11417">MNDHNMLQITFFYTNGQIEAFNVVLHEDNALTPQEIQQRILKHLDKPWCLLHLPEQTICVNTSRLLKVEVKPTMYELHGEGVFSDVRRVTALSRSAQR</sequence>
<evidence type="ECO:0000313" key="1">
    <source>
        <dbReference type="EMBL" id="NHC36551.1"/>
    </source>
</evidence>
<dbReference type="RefSeq" id="WP_039716012.1">
    <property type="nucleotide sequence ID" value="NZ_JTJC03000005.1"/>
</dbReference>